<dbReference type="GO" id="GO:0046872">
    <property type="term" value="F:metal ion binding"/>
    <property type="evidence" value="ECO:0007669"/>
    <property type="project" value="UniProtKB-KW"/>
</dbReference>
<name>A0A2H4QC41_VIBCL</name>
<keyword evidence="14 21" id="KW-0460">Magnesium</keyword>
<dbReference type="Gene3D" id="2.160.20.160">
    <property type="match status" value="1"/>
</dbReference>
<dbReference type="Gene3D" id="1.10.3680.20">
    <property type="entry name" value="Actin cross-linking domain"/>
    <property type="match status" value="1"/>
</dbReference>
<gene>
    <name evidence="25" type="primary">rtxA</name>
</gene>
<feature type="domain" description="ACD" evidence="24">
    <location>
        <begin position="1988"/>
        <end position="2422"/>
    </location>
</feature>
<dbReference type="CDD" id="cd20501">
    <property type="entry name" value="C80_RtxA-like"/>
    <property type="match status" value="1"/>
</dbReference>
<dbReference type="GO" id="GO:0016874">
    <property type="term" value="F:ligase activity"/>
    <property type="evidence" value="ECO:0007669"/>
    <property type="project" value="UniProtKB-KW"/>
</dbReference>
<feature type="binding site" evidence="21">
    <location>
        <begin position="1999"/>
        <end position="2003"/>
    </location>
    <ligand>
        <name>ATP</name>
        <dbReference type="ChEBI" id="CHEBI:30616"/>
    </ligand>
</feature>
<feature type="binding site" evidence="21">
    <location>
        <position position="2068"/>
    </location>
    <ligand>
        <name>ATP</name>
        <dbReference type="ChEBI" id="CHEBI:30616"/>
    </ligand>
</feature>
<dbReference type="InterPro" id="IPR038383">
    <property type="entry name" value="CPD_dom_sf"/>
</dbReference>
<evidence type="ECO:0000256" key="17">
    <source>
        <dbReference type="ARBA" id="ARBA00023121"/>
    </source>
</evidence>
<dbReference type="CDD" id="cd16840">
    <property type="entry name" value="toxin_MLD"/>
    <property type="match status" value="1"/>
</dbReference>
<evidence type="ECO:0000256" key="6">
    <source>
        <dbReference type="ARBA" id="ARBA00022656"/>
    </source>
</evidence>
<evidence type="ECO:0000256" key="22">
    <source>
        <dbReference type="SAM" id="MobiDB-lite"/>
    </source>
</evidence>
<keyword evidence="21" id="KW-0436">Ligase</keyword>
<keyword evidence="9 21" id="KW-0479">Metal-binding</keyword>
<feature type="binding site" evidence="21">
    <location>
        <position position="2326"/>
    </location>
    <ligand>
        <name>Mg(2+)</name>
        <dbReference type="ChEBI" id="CHEBI:18420"/>
        <label>1</label>
        <note>catalytic; for actin cross-linking activity</note>
    </ligand>
</feature>
<evidence type="ECO:0000256" key="5">
    <source>
        <dbReference type="ARBA" id="ARBA00022525"/>
    </source>
</evidence>
<dbReference type="EMBL" id="KY406917">
    <property type="protein sequence ID" value="ATX62274.1"/>
    <property type="molecule type" value="Genomic_DNA"/>
</dbReference>
<evidence type="ECO:0000256" key="16">
    <source>
        <dbReference type="ARBA" id="ARBA00023026"/>
    </source>
</evidence>
<evidence type="ECO:0000256" key="13">
    <source>
        <dbReference type="ARBA" id="ARBA00022813"/>
    </source>
</evidence>
<comment type="subcellular location">
    <subcellularLocation>
        <location evidence="2">Host cell membrane</location>
    </subcellularLocation>
    <subcellularLocation>
        <location evidence="20">Host cytoplasm</location>
        <location evidence="20">Host cytosol</location>
    </subcellularLocation>
    <subcellularLocation>
        <location evidence="3">Secreted</location>
    </subcellularLocation>
</comment>
<feature type="region of interest" description="Disordered" evidence="22">
    <location>
        <begin position="1748"/>
        <end position="1890"/>
    </location>
</feature>
<dbReference type="PANTHER" id="PTHR12277:SF81">
    <property type="entry name" value="PROTEIN ABHD13"/>
    <property type="match status" value="1"/>
</dbReference>
<dbReference type="FunFam" id="3.40.50.11050:FF:000002">
    <property type="entry name" value="RTX toxin RtxA"/>
    <property type="match status" value="1"/>
</dbReference>
<keyword evidence="21" id="KW-0547">Nucleotide-binding</keyword>
<dbReference type="GO" id="GO:0016740">
    <property type="term" value="F:transferase activity"/>
    <property type="evidence" value="ECO:0007669"/>
    <property type="project" value="UniProtKB-KW"/>
</dbReference>
<evidence type="ECO:0000256" key="7">
    <source>
        <dbReference type="ARBA" id="ARBA00022670"/>
    </source>
</evidence>
<feature type="region of interest" description="Disordered" evidence="22">
    <location>
        <begin position="3407"/>
        <end position="3426"/>
    </location>
</feature>
<feature type="compositionally biased region" description="Polar residues" evidence="22">
    <location>
        <begin position="1660"/>
        <end position="1679"/>
    </location>
</feature>
<feature type="domain" description="Peptidase C80" evidence="23">
    <location>
        <begin position="3462"/>
        <end position="3646"/>
    </location>
</feature>
<dbReference type="InterPro" id="IPR000073">
    <property type="entry name" value="AB_hydrolase_1"/>
</dbReference>
<dbReference type="Pfam" id="PF16671">
    <property type="entry name" value="ACD"/>
    <property type="match status" value="1"/>
</dbReference>
<dbReference type="SUPFAM" id="SSF51120">
    <property type="entry name" value="beta-Roll"/>
    <property type="match status" value="1"/>
</dbReference>
<dbReference type="InterPro" id="IPR020972">
    <property type="entry name" value="Dermonecrotic/RTX_toxin_MLD"/>
</dbReference>
<evidence type="ECO:0000256" key="20">
    <source>
        <dbReference type="ARBA" id="ARBA00023586"/>
    </source>
</evidence>
<dbReference type="EMBL" id="KY406915">
    <property type="protein sequence ID" value="ATX62272.1"/>
    <property type="molecule type" value="Genomic_DNA"/>
</dbReference>
<dbReference type="InterPro" id="IPR049824">
    <property type="entry name" value="RtxA-like_C80"/>
</dbReference>
<evidence type="ECO:0000313" key="25">
    <source>
        <dbReference type="EMBL" id="ATX62272.1"/>
    </source>
</evidence>
<evidence type="ECO:0000256" key="14">
    <source>
        <dbReference type="ARBA" id="ARBA00022842"/>
    </source>
</evidence>
<keyword evidence="11" id="KW-0378">Hydrolase</keyword>
<evidence type="ECO:0000256" key="2">
    <source>
        <dbReference type="ARBA" id="ARBA00004165"/>
    </source>
</evidence>
<keyword evidence="4" id="KW-1032">Host cell membrane</keyword>
<accession>A0A2H4QC41</accession>
<keyword evidence="21" id="KW-0067">ATP-binding</keyword>
<dbReference type="GO" id="GO:0005576">
    <property type="term" value="C:extracellular region"/>
    <property type="evidence" value="ECO:0007669"/>
    <property type="project" value="UniProtKB-SubCell"/>
</dbReference>
<evidence type="ECO:0000256" key="4">
    <source>
        <dbReference type="ARBA" id="ARBA00022511"/>
    </source>
</evidence>
<evidence type="ECO:0000256" key="8">
    <source>
        <dbReference type="ARBA" id="ARBA00022679"/>
    </source>
</evidence>
<evidence type="ECO:0000259" key="23">
    <source>
        <dbReference type="PROSITE" id="PS51771"/>
    </source>
</evidence>
<feature type="binding site" evidence="21">
    <location>
        <position position="2003"/>
    </location>
    <ligand>
        <name>Mg(2+)</name>
        <dbReference type="ChEBI" id="CHEBI:18420"/>
        <label>2</label>
        <note>catalytic; for actin cross-linking activity</note>
    </ligand>
</feature>
<keyword evidence="16" id="KW-0843">Virulence</keyword>
<protein>
    <submittedName>
        <fullName evidence="25">MARTX</fullName>
    </submittedName>
</protein>
<dbReference type="GO" id="GO:0020002">
    <property type="term" value="C:host cell plasma membrane"/>
    <property type="evidence" value="ECO:0007669"/>
    <property type="project" value="UniProtKB-SubCell"/>
</dbReference>
<feature type="compositionally biased region" description="Polar residues" evidence="22">
    <location>
        <begin position="1625"/>
        <end position="1634"/>
    </location>
</feature>
<dbReference type="Pfam" id="PF21735">
    <property type="entry name" value="RtxA_C"/>
    <property type="match status" value="6"/>
</dbReference>
<feature type="compositionally biased region" description="Basic and acidic residues" evidence="22">
    <location>
        <begin position="1791"/>
        <end position="1815"/>
    </location>
</feature>
<evidence type="ECO:0000256" key="10">
    <source>
        <dbReference type="ARBA" id="ARBA00022737"/>
    </source>
</evidence>
<dbReference type="InterPro" id="IPR020974">
    <property type="entry name" value="CPD_dom"/>
</dbReference>
<evidence type="ECO:0000256" key="12">
    <source>
        <dbReference type="ARBA" id="ARBA00022807"/>
    </source>
</evidence>
<dbReference type="Pfam" id="PF00561">
    <property type="entry name" value="Abhydrolase_1"/>
    <property type="match status" value="1"/>
</dbReference>
<keyword evidence="19" id="KW-1035">Host cytoplasm</keyword>
<dbReference type="PROSITE" id="PS51772">
    <property type="entry name" value="ACD"/>
    <property type="match status" value="1"/>
</dbReference>
<dbReference type="Gene3D" id="3.40.50.11050">
    <property type="match status" value="1"/>
</dbReference>
<dbReference type="Pfam" id="PF07634">
    <property type="entry name" value="RtxA"/>
    <property type="match status" value="41"/>
</dbReference>
<dbReference type="Gene3D" id="3.40.50.1820">
    <property type="entry name" value="alpha/beta hydrolase"/>
    <property type="match status" value="1"/>
</dbReference>
<feature type="binding site" evidence="21">
    <location>
        <position position="2003"/>
    </location>
    <ligand>
        <name>Mg(2+)</name>
        <dbReference type="ChEBI" id="CHEBI:18420"/>
        <label>1</label>
        <note>catalytic; for actin cross-linking activity</note>
    </ligand>
</feature>
<reference evidence="25" key="1">
    <citation type="submission" date="2016-12" db="EMBL/GenBank/DDBJ databases">
        <title>Genetic diversity of Vibrio cholerae strains islolated in Russia and neighboring countries.</title>
        <authorList>
            <person name="Monakhova E.V."/>
            <person name="Pisanov R.V."/>
            <person name="Ivanov S.A."/>
            <person name="Titova S.V."/>
        </authorList>
    </citation>
    <scope>NUCLEOTIDE SEQUENCE</scope>
    <source>
        <strain evidence="25">17920</strain>
        <strain evidence="26">18984</strain>
    </source>
</reference>
<dbReference type="InterPro" id="IPR011049">
    <property type="entry name" value="Serralysin-like_metalloprot_C"/>
</dbReference>
<evidence type="ECO:0000256" key="19">
    <source>
        <dbReference type="ARBA" id="ARBA00023200"/>
    </source>
</evidence>
<evidence type="ECO:0000256" key="15">
    <source>
        <dbReference type="ARBA" id="ARBA00022870"/>
    </source>
</evidence>
<feature type="binding site" evidence="21">
    <location>
        <position position="2149"/>
    </location>
    <ligand>
        <name>Mg(2+)</name>
        <dbReference type="ChEBI" id="CHEBI:18420"/>
        <label>1</label>
        <note>catalytic; for actin cross-linking activity</note>
    </ligand>
</feature>
<keyword evidence="6" id="KW-0800">Toxin</keyword>
<sequence>MVFYLIPKRRVWLMGKPFWRSVEYFFTGNYSADDGNNNIVAIGFGGQIHAYGGDDHVTVGSIGATVYTGSGNDTVVGGSAYLKVEDSTGHLTVKGAAGYADINKSGDGNVSFAGAAGGVSIDHLGNHGDVSYGGAAAYNGITRKGLSGNVTFAGAGGYNALWHETNQGNLSFTGAGAGNKLDRTWFNRYQGSHGDVTFDGAGAANSISSRVETGNITFRGAGADNHLVRKGKVGDITLQGAGASNRIERTHQAEDVYTQTRGNIRFEGVGGYNSLYSDVAHGDIHFSGGGAYNTIIRKGSGNDFAKEGMTNAKADEIVLTKAVMSGSWIGQDHHVTAVKSASEPNTYLFAFADSTYTKINKVQLRNDPQTGELKYYSTAWYKEGNHLSNLANQDISDNGGFTAVNINGAYTLSDLKVEHQQSVTVHAVEKSLTEYEWVTYANGAVIDAKEVSLSDAKMGGHAIYADGTKVDVKAVKSNRQPNTYIYAKVLGPYTKIVVVELANDPETGALKYQARSWYKEGDHTANIANQDISSATGYNPMGKGGYSLSDLHYSVNAVRSTSETVADIEEYTDQTLFKPANDSGESSGDVRFNGAGGGNVIKSNVTRGNVHFNGGGIANVILHSSQFGNTEFNGGGAANVIVKSGEEGDLTFRGAGLANVLVHQSQQGKMDVYAGGAVNVLVRLGDGQYLAHLLAYGNISVQKGSGDSRVVMLGGYNTHTQIGSGNGLWLAAGGFNVMTQVGQGDVAAVLAGGANVLTKMGEGELTSGMLGGANVITHISGDNETSNTTAVALGGANILTKKGKGNTLAVMGGGANVLTHVGDGTTTGVMVGGANILTKVGNGDTTGIMLGVGNVLTHVGDGQTLGVMGAAGNIFTKVGDGTSIAVMIGAGNIFTHVGEGNTWALMGGLGNVFTKVGNGDALALMVAEANVFTHIGDGMSVALMLAKGNVATKVGNGTTLAAMVGNANIFTHVGSGSTFAAMIGQANIMTKVGNDLTAALMVGKANIMTHVGDGTSLGVFAGEVNVMTKVGNGTTLAAMFGKANIMTHVGDGLTGVLALGEANIVTKVGDDFMGVVAAAKANVVTHVGDATTAAVLAGKGNILTKVGEGTTVGLLISDVGNVMTHVGDGTTIGIAKGKANLITKVGDGLGVNVAWGQANVFTQVGDGDRYNFAKGEANLITKVGDGQEVSVVQGEANIITHVGNGDDYTGAWGKANVITKVGHGQNVVLAKGEANIVTQVGDGDSFNALWSKGNIVTKVGDGMQVTAAKGQANITTTVGNGLNVTAAYGDANINTKVGDGVSVNVAWGKYNINTKVGDGLNVAVMKGKANANIHVGDGLNINASYAQNNVAIKVGNGDFYSLAVASSNTSSNKLSALFDNIKQTVLGVGGSQAINYLVQGDEASSSGTHKGRGAIATPEITKLDGFQMDAIKEVGSDLGDSLTGSVTKVDTPDLNKMQHALNVDDSSVQAPNLIVNGDFELGEHGWQSTHGVEASYAGSVYGVEGEGHGARVTELDTYTNTSLYQDLANLAQGEVIAVSFDFAKRAGLSNNEGIEVLWNGEVVFSSSGDESAWQQKTLKLTAQAGSNRIEFKGTGHNDGLGYILDNVVATSESSQQANAIREHATQNPAAQNALSDKERAEADRQRLEQEKQKQLDAVAGSQSQLESTDQQALENNGQAQRDAVQEESEAITAELTKLAQGLDVLDSQATHTGESGDQWRNEFASGLLAGVQIQLDDAKQLANGKIAEAKQTHTDNQNKVKDAVAKSEAGVAKGEQNRAGAEQDIADAQADAEKRKADALAKGKDAQQAESDAHHAVNNAQSRGDRDVELAENKANQAQADAQGAKQNEGDRPDRQGVTGSGLSGNAHSVESSGETDSHINTDSQTNADGRFSEGLTEQEQEALEGATNAVNRLQINAGIRAKNSVSSMTSMFSETNSKSIVVPTKVSPEPERQEVTRRDVRISGVNLESLSAVQGSQPTGQLASKSVPGFKSHFASTSIGIENELSGLVVVLPKNSAQTFGYVHDSQGNPLFMLTKDMNQGGYSNPVGINDIQGVNNWQTHTIELVTYPSEISDTAAVESRKEAMLWLAKEFTDHINQSNHQSLPHLVSDDGRFTLVISNSKHLIAAGNGTSIDAQGKTIGMTPSGQQATMAISAKEFGTSSSPEVRLLESAPWYQAGLRDEFLANAKNTTLDDPATAQNVYAYLTSVYSKTADLAKEYGIYINDWDPASEGFSPNAQGLTDPKVKNAWSILPRTKPVRMLELLSAEDSRYVRQQIAEKLKGTYSESLAKNVFEYFQYGGEVAGHGINNATTGSVQQPEPAILFEFRSVPSALSDFVPKTASTVKVDVKALDHFDSASRKAIITEVNALVSGSEDFDAWYQEYRASKGQPPVKNPKSSASANHKAEWLMTQHAEQWAKITAPYTDNHETLTSTKLASNDKEELHALGGTSNLEHNKQQENVASIINTMLNDMLPFYALRTERNLLVQEGDEGFEVRAWPGTEDKSKTIILEDPEDAAQHKAIERFILANFDNFEQMPDELFLVDNKVISHHEGRTHVLAQKVDGAWQYNATVELMSVTELLDAANVTGKIRGESYQQVIDALTDYHASITEHADYEPESVEKLLNLRKKIEGYVLGHPDSGRVEAMNSLLNQVNTRLGEVSLLSVAEQTIQAQDSFSRLYDQLEAANLKESKHLYLDQNGDFVTKGKGNLANIDLLGSREAVLEKVKLTVSNEYGQTVADTIFAGLSAKDLAKDGKGIDIAGLNKVHQAIEQHLSPVSATLYVWKPSDHSALGHAALQIGQGRTQLEGQAAADFNQQNYVSWWPLGSKSSNISNILNVATKDQPDLKLRWSDFSQPAHQNDTLEHDVASEENDGFGLHDGDIKLKRFIEKLNAAKGIDASFKEASEGYASVLLGNPDMLETTGIPAHVFQPFVEQWNDTSYDMMDVANRFAQELRLQAQRSDDPELLEKRIGNVVRQFAERALEEIETFKASQADQGRVFRINLEGLDVAAMQAEWHRLSNDPDARYQLLTKNCSSTVAKVLKAGGADKLIGHTWLPKFGVWTPTELFNFGQALQEAQLEIAAKKQSHQVTDVLDALSGNEKPKENVAIENDGTPPRDKESLSPLTRFLNNELYGNKEARRKIGEITQTLLDHAVEKGESQKITLQGEAGRLTGYYHQGTAPSEGETSSPSGKVVLFLHGSGSSAEEQASAIRNHYQKQGIDMLAVNLRGYGESDGGPSEKGLYQDARTMFNYLVNDKGIDPSNIIIHGYSMGGPIAADLARYAAQNGQAVSGLLLDRPMPSMTKAITAHEVANPAGIVGAIAKAVNGQFSVEKNLEGLPKETSILLLTDNEGLGNEGEKLRTKLTASGYNVTGEQTFYGHEASNRLMSQYADQIVSGFSSSASVDEDLDQQGLDTTSTKDQGISNKNDHLQVVDSKEALADGKILHNQDVNGWGPITVTPTTDGGETRFDGQIIVQMENDDVVAKAAANLAGKHPESSVVVQLDSDGNYRVVYGDPSKLDGKLRWQLVGHGRDHSESNNTRLSGYSADELAVKLAKFQQSFNQAENINNKPDHISIVGCSLVSDDKQKGFGHQFINAMDANGLRVDVSVRSSELAVDEAGRKHTKDANGDWVQKAENNKVSLSWDAQGEVVAKDERIRNGIAEGDIDLSRIGVSDVDEPARGAIGDNNDVFDAPEKRKPETEVIANSSNSNQLSYSGNIQVNVGEGEFTAVNWGTSNVGIKVGTGGFKSLAFGDNNVMVHIGDGESKHSVDIGGYQALEGAQMFLGNRNVSFNFGHSNDLILMMDKSIPTPPLVNPFDGAARISGVLQGIATSGEGEDWLAAQEQQWTLSGAKKFVKDMSGLDQSSSVDYTTLVELDSQNERDSRGLKHDAEATLNKQYNQWLSGNGNSGTSQLSRADKLRQANEKLAFNFAVGGQGADIQVTTGNWNFMFGDNIQSILDTNLGSLFGLMTQQFTATGQAKTTFTYTPQDLPRQLKNKLLGQLAGVGAETTLADIFGVDYTASGQIVSRNGQAVDGVAILKEMLEVIGEFSGDQLQAFVDPAKLLDSLKAGIDMGADGIKSFAETHGLKEKAPEEEKDNSSVSVNGANVNSAQGATVADGNTETAETQDRAFGFNSLNLPNLFATIFSQDKQKEMKSLVKNLKQNLTADLLNMKEKTFDFLRNSGHLQGDGDINISLGNYNFNWGGDGKDLGAYLGDNNNFWGGRGDDVFYATGTSNIFTGGEGHDMGVLMGRENMMFGGDGNDTAVVAGRINHVFLGAGDDQSFVFGEGGEIDTGSGRDYVVTSGNFNRVDTGDDQDYSVTIGNNNQVELGAGNDFANVFGNYNRINAGAGNDVVKLMGYHAVLNGGDGDDHLIATAISKFSQFNGGEGRDLMVLGGYQNTFKGGTDVDSFVVSGDVIDNLVEDIRSEDNIVFNGIDWQKLWFERSGYDLKLSILRDPSNDSDQSKFEHIGSVTFSDYFNGNRAQVVIGMSEKDLSGEREYTMLSDSAIDALVQAMSGFEPQAGDNGFIDSLESKSQAAISMAWSDVVHKKGLMV</sequence>
<evidence type="ECO:0000313" key="26">
    <source>
        <dbReference type="EMBL" id="ATX62274.1"/>
    </source>
</evidence>
<dbReference type="FunFam" id="3.40.50.1820:FF:000403">
    <property type="entry name" value="RTX toxin RtxA"/>
    <property type="match status" value="1"/>
</dbReference>
<comment type="cofactor">
    <cofactor evidence="1">
        <name>Mg(2+)</name>
        <dbReference type="ChEBI" id="CHEBI:18420"/>
    </cofactor>
</comment>
<dbReference type="PROSITE" id="PS51771">
    <property type="entry name" value="CGT_MARTX_CPD"/>
    <property type="match status" value="1"/>
</dbReference>
<keyword evidence="8" id="KW-0808">Transferase</keyword>
<evidence type="ECO:0000256" key="18">
    <source>
        <dbReference type="ARBA" id="ARBA00023136"/>
    </source>
</evidence>
<dbReference type="InterPro" id="IPR048568">
    <property type="entry name" value="RtxA_C"/>
</dbReference>
<keyword evidence="10" id="KW-0677">Repeat</keyword>
<dbReference type="InterPro" id="IPR029058">
    <property type="entry name" value="AB_hydrolase_fold"/>
</dbReference>
<organism evidence="25">
    <name type="scientific">Vibrio cholerae</name>
    <dbReference type="NCBI Taxonomy" id="666"/>
    <lineage>
        <taxon>Bacteria</taxon>
        <taxon>Pseudomonadati</taxon>
        <taxon>Pseudomonadota</taxon>
        <taxon>Gammaproteobacteria</taxon>
        <taxon>Vibrionales</taxon>
        <taxon>Vibrionaceae</taxon>
        <taxon>Vibrio</taxon>
    </lineage>
</organism>
<feature type="binding site" evidence="21">
    <location>
        <position position="2065"/>
    </location>
    <ligand>
        <name>Mg(2+)</name>
        <dbReference type="ChEBI" id="CHEBI:18420"/>
        <label>2</label>
        <note>catalytic; for actin cross-linking activity</note>
    </ligand>
</feature>
<dbReference type="SUPFAM" id="SSF158842">
    <property type="entry name" value="PMT central region-like"/>
    <property type="match status" value="1"/>
</dbReference>
<evidence type="ECO:0000256" key="3">
    <source>
        <dbReference type="ARBA" id="ARBA00004613"/>
    </source>
</evidence>
<keyword evidence="18" id="KW-0472">Membrane</keyword>
<feature type="compositionally biased region" description="Polar residues" evidence="22">
    <location>
        <begin position="3414"/>
        <end position="3426"/>
    </location>
</feature>
<dbReference type="GO" id="GO:0044164">
    <property type="term" value="C:host cell cytosol"/>
    <property type="evidence" value="ECO:0007669"/>
    <property type="project" value="UniProtKB-SubCell"/>
</dbReference>
<dbReference type="InterPro" id="IPR011509">
    <property type="entry name" value="RtxA_toxin"/>
</dbReference>
<evidence type="ECO:0000256" key="9">
    <source>
        <dbReference type="ARBA" id="ARBA00022723"/>
    </source>
</evidence>
<dbReference type="NCBIfam" id="NF012221">
    <property type="entry name" value="MARTX_Nterm"/>
    <property type="match status" value="1"/>
</dbReference>
<keyword evidence="15" id="KW-1043">Host membrane</keyword>
<feature type="compositionally biased region" description="Basic and acidic residues" evidence="22">
    <location>
        <begin position="1823"/>
        <end position="1832"/>
    </location>
</feature>
<feature type="binding site" evidence="21">
    <location>
        <position position="2255"/>
    </location>
    <ligand>
        <name>ATP</name>
        <dbReference type="ChEBI" id="CHEBI:30616"/>
    </ligand>
</feature>
<feature type="compositionally biased region" description="Basic and acidic residues" evidence="22">
    <location>
        <begin position="1748"/>
        <end position="1765"/>
    </location>
</feature>
<dbReference type="Pfam" id="PF11713">
    <property type="entry name" value="Peptidase_C80"/>
    <property type="match status" value="1"/>
</dbReference>
<proteinExistence type="predicted"/>
<dbReference type="Pfam" id="PF11647">
    <property type="entry name" value="MLD"/>
    <property type="match status" value="1"/>
</dbReference>
<feature type="region of interest" description="Disordered" evidence="22">
    <location>
        <begin position="1624"/>
        <end position="1688"/>
    </location>
</feature>
<keyword evidence="5" id="KW-0964">Secreted</keyword>
<dbReference type="GO" id="GO:0005524">
    <property type="term" value="F:ATP binding"/>
    <property type="evidence" value="ECO:0007669"/>
    <property type="project" value="UniProtKB-KW"/>
</dbReference>
<keyword evidence="7" id="KW-0645">Protease</keyword>
<evidence type="ECO:0000256" key="21">
    <source>
        <dbReference type="PROSITE-ProRule" id="PRU01108"/>
    </source>
</evidence>
<dbReference type="GO" id="GO:0008234">
    <property type="term" value="F:cysteine-type peptidase activity"/>
    <property type="evidence" value="ECO:0007669"/>
    <property type="project" value="UniProtKB-KW"/>
</dbReference>
<feature type="compositionally biased region" description="Polar residues" evidence="22">
    <location>
        <begin position="1864"/>
        <end position="1888"/>
    </location>
</feature>
<dbReference type="GO" id="GO:0090729">
    <property type="term" value="F:toxin activity"/>
    <property type="evidence" value="ECO:0007669"/>
    <property type="project" value="UniProtKB-KW"/>
</dbReference>
<keyword evidence="13" id="KW-0068">Autocatalytic cleavage</keyword>
<evidence type="ECO:0000259" key="24">
    <source>
        <dbReference type="PROSITE" id="PS51772"/>
    </source>
</evidence>
<dbReference type="GO" id="GO:0008289">
    <property type="term" value="F:lipid binding"/>
    <property type="evidence" value="ECO:0007669"/>
    <property type="project" value="UniProtKB-KW"/>
</dbReference>
<dbReference type="GO" id="GO:0007015">
    <property type="term" value="P:actin filament organization"/>
    <property type="evidence" value="ECO:0007669"/>
    <property type="project" value="InterPro"/>
</dbReference>
<dbReference type="Gene3D" id="1.20.140.180">
    <property type="match status" value="1"/>
</dbReference>
<dbReference type="GO" id="GO:0006508">
    <property type="term" value="P:proteolysis"/>
    <property type="evidence" value="ECO:0007669"/>
    <property type="project" value="UniProtKB-KW"/>
</dbReference>
<dbReference type="PANTHER" id="PTHR12277">
    <property type="entry name" value="ALPHA/BETA HYDROLASE DOMAIN-CONTAINING PROTEIN"/>
    <property type="match status" value="1"/>
</dbReference>
<keyword evidence="17" id="KW-0446">Lipid-binding</keyword>
<dbReference type="SUPFAM" id="SSF53474">
    <property type="entry name" value="alpha/beta-Hydrolases"/>
    <property type="match status" value="1"/>
</dbReference>
<feature type="compositionally biased region" description="Basic and acidic residues" evidence="22">
    <location>
        <begin position="1635"/>
        <end position="1654"/>
    </location>
</feature>
<dbReference type="Gene3D" id="2.60.120.260">
    <property type="entry name" value="Galactose-binding domain-like"/>
    <property type="match status" value="1"/>
</dbReference>
<evidence type="ECO:0000256" key="1">
    <source>
        <dbReference type="ARBA" id="ARBA00001946"/>
    </source>
</evidence>
<keyword evidence="12" id="KW-0788">Thiol protease</keyword>
<dbReference type="InterPro" id="IPR032074">
    <property type="entry name" value="ACD_dom"/>
</dbReference>
<evidence type="ECO:0000256" key="11">
    <source>
        <dbReference type="ARBA" id="ARBA00022801"/>
    </source>
</evidence>
<feature type="compositionally biased region" description="Low complexity" evidence="22">
    <location>
        <begin position="1779"/>
        <end position="1789"/>
    </location>
</feature>